<evidence type="ECO:0000256" key="4">
    <source>
        <dbReference type="ARBA" id="ARBA00022989"/>
    </source>
</evidence>
<feature type="transmembrane region" description="Helical" evidence="6">
    <location>
        <begin position="316"/>
        <end position="334"/>
    </location>
</feature>
<feature type="transmembrane region" description="Helical" evidence="6">
    <location>
        <begin position="354"/>
        <end position="375"/>
    </location>
</feature>
<feature type="transmembrane region" description="Helical" evidence="6">
    <location>
        <begin position="90"/>
        <end position="112"/>
    </location>
</feature>
<dbReference type="AlphaFoldDB" id="A0AAD9II17"/>
<dbReference type="NCBIfam" id="TIGR00797">
    <property type="entry name" value="matE"/>
    <property type="match status" value="1"/>
</dbReference>
<evidence type="ECO:0000313" key="7">
    <source>
        <dbReference type="EMBL" id="KAK2076612.1"/>
    </source>
</evidence>
<keyword evidence="5 6" id="KW-0472">Membrane</keyword>
<feature type="transmembrane region" description="Helical" evidence="6">
    <location>
        <begin position="496"/>
        <end position="517"/>
    </location>
</feature>
<reference evidence="7" key="1">
    <citation type="submission" date="2021-01" db="EMBL/GenBank/DDBJ databases">
        <authorList>
            <person name="Eckstrom K.M.E."/>
        </authorList>
    </citation>
    <scope>NUCLEOTIDE SEQUENCE</scope>
    <source>
        <strain evidence="7">UVCC 0001</strain>
    </source>
</reference>
<protein>
    <recommendedName>
        <fullName evidence="6">Protein DETOXIFICATION</fullName>
    </recommendedName>
    <alternativeName>
        <fullName evidence="6">Multidrug and toxic compound extrusion protein</fullName>
    </alternativeName>
</protein>
<evidence type="ECO:0000256" key="5">
    <source>
        <dbReference type="ARBA" id="ARBA00023136"/>
    </source>
</evidence>
<gene>
    <name evidence="7" type="ORF">QBZ16_005372</name>
</gene>
<feature type="transmembrane region" description="Helical" evidence="6">
    <location>
        <begin position="395"/>
        <end position="415"/>
    </location>
</feature>
<evidence type="ECO:0000313" key="8">
    <source>
        <dbReference type="Proteomes" id="UP001255856"/>
    </source>
</evidence>
<organism evidence="7 8">
    <name type="scientific">Prototheca wickerhamii</name>
    <dbReference type="NCBI Taxonomy" id="3111"/>
    <lineage>
        <taxon>Eukaryota</taxon>
        <taxon>Viridiplantae</taxon>
        <taxon>Chlorophyta</taxon>
        <taxon>core chlorophytes</taxon>
        <taxon>Trebouxiophyceae</taxon>
        <taxon>Chlorellales</taxon>
        <taxon>Chlorellaceae</taxon>
        <taxon>Prototheca</taxon>
    </lineage>
</organism>
<keyword evidence="4 6" id="KW-1133">Transmembrane helix</keyword>
<feature type="transmembrane region" description="Helical" evidence="6">
    <location>
        <begin position="132"/>
        <end position="151"/>
    </location>
</feature>
<name>A0AAD9II17_PROWI</name>
<proteinExistence type="inferred from homology"/>
<keyword evidence="3 6" id="KW-0812">Transmembrane</keyword>
<dbReference type="Pfam" id="PF01554">
    <property type="entry name" value="MatE"/>
    <property type="match status" value="2"/>
</dbReference>
<feature type="transmembrane region" description="Helical" evidence="6">
    <location>
        <begin position="206"/>
        <end position="223"/>
    </location>
</feature>
<dbReference type="PANTHER" id="PTHR11206">
    <property type="entry name" value="MULTIDRUG RESISTANCE PROTEIN"/>
    <property type="match status" value="1"/>
</dbReference>
<evidence type="ECO:0000256" key="2">
    <source>
        <dbReference type="ARBA" id="ARBA00010199"/>
    </source>
</evidence>
<keyword evidence="8" id="KW-1185">Reference proteome</keyword>
<accession>A0AAD9II17</accession>
<dbReference type="GO" id="GO:0015297">
    <property type="term" value="F:antiporter activity"/>
    <property type="evidence" value="ECO:0007669"/>
    <property type="project" value="InterPro"/>
</dbReference>
<dbReference type="InterPro" id="IPR045069">
    <property type="entry name" value="MATE_euk"/>
</dbReference>
<evidence type="ECO:0000256" key="3">
    <source>
        <dbReference type="ARBA" id="ARBA00022692"/>
    </source>
</evidence>
<comment type="similarity">
    <text evidence="2 6">Belongs to the multi antimicrobial extrusion (MATE) (TC 2.A.66.1) family.</text>
</comment>
<feature type="transmembrane region" description="Helical" evidence="6">
    <location>
        <begin position="235"/>
        <end position="259"/>
    </location>
</feature>
<dbReference type="InterPro" id="IPR002528">
    <property type="entry name" value="MATE_fam"/>
</dbReference>
<dbReference type="GO" id="GO:0016020">
    <property type="term" value="C:membrane"/>
    <property type="evidence" value="ECO:0007669"/>
    <property type="project" value="UniProtKB-SubCell"/>
</dbReference>
<dbReference type="EMBL" id="JASFZW010000009">
    <property type="protein sequence ID" value="KAK2076612.1"/>
    <property type="molecule type" value="Genomic_DNA"/>
</dbReference>
<evidence type="ECO:0000256" key="6">
    <source>
        <dbReference type="RuleBase" id="RU004914"/>
    </source>
</evidence>
<feature type="transmembrane region" description="Helical" evidence="6">
    <location>
        <begin position="265"/>
        <end position="289"/>
    </location>
</feature>
<dbReference type="GO" id="GO:1990961">
    <property type="term" value="P:xenobiotic detoxification by transmembrane export across the plasma membrane"/>
    <property type="evidence" value="ECO:0007669"/>
    <property type="project" value="InterPro"/>
</dbReference>
<feature type="transmembrane region" description="Helical" evidence="6">
    <location>
        <begin position="163"/>
        <end position="186"/>
    </location>
</feature>
<evidence type="ECO:0000256" key="1">
    <source>
        <dbReference type="ARBA" id="ARBA00004141"/>
    </source>
</evidence>
<comment type="subcellular location">
    <subcellularLocation>
        <location evidence="1">Membrane</location>
        <topology evidence="1">Multi-pass membrane protein</topology>
    </subcellularLocation>
</comment>
<sequence>MTSLGSSPGKHGKWREAFEEAAADAYPGGAMVGNMCFSPRALGRNPSPFENVPAEEAAPAAEQLLPEVPGAAPQDPGLTWATYGRELASIAVLAVPLSLSNLMSLLISLIAVGFVGRLGAFELSVVVSSTSVFNVTGLSVLTGFASAMETLTGQAYGARQYRLVGVVLQRALILTSLLTALLALLWTGSARLLVLLGQDPLISRSARYYLLASIGALWGQGVFENLKRYLLAQGVAAPVTAATVLGLVVAPLFNWLFIYGLDLRLLGAALAMDAVMLTMVAALGGYIILRDRRLRGQPQATWGGWSRDALRGWGEYLRYGLPSVFMICCEWWTFEAVILMSGVLPDPSTALSTMGIAVDTSGAQFMLISGIGMALSSRVGNALGAGRPRAASRSALAAISLTAATELALALLVALTRARWAEIFTNVPEVVARTADLLLLVVATFPGDGTNCTFQGLLRGSGHQEVGAVTNIASYWGVGIPTAFALGIKRGLGLRGLWWGLVIVNTLQGLVMTVIAWRLDMRKAAQRVAEKFASRHSTDSLRAALLAEEAAVSGTGDAPAN</sequence>
<dbReference type="CDD" id="cd13132">
    <property type="entry name" value="MATE_eukaryotic"/>
    <property type="match status" value="1"/>
</dbReference>
<comment type="caution">
    <text evidence="7">The sequence shown here is derived from an EMBL/GenBank/DDBJ whole genome shotgun (WGS) entry which is preliminary data.</text>
</comment>
<dbReference type="GO" id="GO:0042910">
    <property type="term" value="F:xenobiotic transmembrane transporter activity"/>
    <property type="evidence" value="ECO:0007669"/>
    <property type="project" value="InterPro"/>
</dbReference>
<dbReference type="Proteomes" id="UP001255856">
    <property type="component" value="Unassembled WGS sequence"/>
</dbReference>